<comment type="caution">
    <text evidence="3">The sequence shown here is derived from an EMBL/GenBank/DDBJ whole genome shotgun (WGS) entry which is preliminary data.</text>
</comment>
<feature type="domain" description="Apea-like HEPN" evidence="1">
    <location>
        <begin position="315"/>
        <end position="445"/>
    </location>
</feature>
<proteinExistence type="predicted"/>
<dbReference type="EMBL" id="JAGYPE010000002">
    <property type="protein sequence ID" value="MBS4181836.1"/>
    <property type="molecule type" value="Genomic_DNA"/>
</dbReference>
<organism evidence="3">
    <name type="scientific">Neobacillus citreus</name>
    <dbReference type="NCBI Taxonomy" id="2833578"/>
    <lineage>
        <taxon>Bacteria</taxon>
        <taxon>Bacillati</taxon>
        <taxon>Bacillota</taxon>
        <taxon>Bacilli</taxon>
        <taxon>Bacillales</taxon>
        <taxon>Bacillaceae</taxon>
        <taxon>Neobacillus</taxon>
    </lineage>
</organism>
<evidence type="ECO:0000259" key="2">
    <source>
        <dbReference type="Pfam" id="PF18862"/>
    </source>
</evidence>
<dbReference type="InterPro" id="IPR041229">
    <property type="entry name" value="HEPN_Apea"/>
</dbReference>
<dbReference type="AlphaFoldDB" id="A0A942Y809"/>
<name>A0A942Y809_9BACI</name>
<protein>
    <recommendedName>
        <fullName evidence="4">ApeA N-terminal domain-containing protein</fullName>
    </recommendedName>
</protein>
<dbReference type="Pfam" id="PF18739">
    <property type="entry name" value="HEPN_Apea"/>
    <property type="match status" value="1"/>
</dbReference>
<dbReference type="InterPro" id="IPR041223">
    <property type="entry name" value="ApeA_NTD"/>
</dbReference>
<evidence type="ECO:0000259" key="1">
    <source>
        <dbReference type="Pfam" id="PF18739"/>
    </source>
</evidence>
<dbReference type="Pfam" id="PF18862">
    <property type="entry name" value="ApeA_NTD1"/>
    <property type="match status" value="1"/>
</dbReference>
<accession>A0A942Y809</accession>
<reference evidence="3" key="1">
    <citation type="submission" date="2021-05" db="EMBL/GenBank/DDBJ databases">
        <title>Novel Bacillus species.</title>
        <authorList>
            <person name="Liu G."/>
        </authorList>
    </citation>
    <scope>NUCLEOTIDE SEQUENCE</scope>
    <source>
        <strain evidence="3">FJAT-50051</strain>
    </source>
</reference>
<sequence length="459" mass="50790">MKTFRGHWWLPDDPDSQPGTLTISNRGDVTLELIGGFDLSVRTPLPGGGYAVSANERPMPLIYGLAGNQRITVQDALTLHSDARFGLSDRPNYHRISGTRAFVGVHLPEEEHQQLWQGCWAHLENFAYWSGADGVRRSAELRSKSADLVEVPDKTVEVDGWTYTSVTRVGGFDFDVRRGDISVSGLMSARLRIDAPGPCTIAELDTRVKAWMDLLTLASGSACGVIGMSVIPVSDEGLRGGRRRREDYPVHVRHLHEAQPDADVVREWRFTCDELAFEQAAAAWMPLQAKALEGTSAYFGSYYSPGGYTESRTLLHAVAAEATHRALGELKQERDIDPDTFADRKRRARAAMQTLDEREWLDRKLRNDPRPITFRDRLHDIVSSIAPEAVSLILTDVDEWATDLAQTRNGLAHRADGSGQRLHELAQATDAVLTAYLLARLGLNAAVQAKAAGALRQPY</sequence>
<feature type="domain" description="ApeA N-terminal" evidence="2">
    <location>
        <begin position="4"/>
        <end position="234"/>
    </location>
</feature>
<evidence type="ECO:0008006" key="4">
    <source>
        <dbReference type="Google" id="ProtNLM"/>
    </source>
</evidence>
<evidence type="ECO:0000313" key="3">
    <source>
        <dbReference type="EMBL" id="MBS4181836.1"/>
    </source>
</evidence>
<gene>
    <name evidence="3" type="ORF">KHB02_10600</name>
</gene>